<dbReference type="Gene3D" id="2.60.40.640">
    <property type="match status" value="2"/>
</dbReference>
<dbReference type="OrthoDB" id="7785529at2759"/>
<dbReference type="PANTHER" id="PTHR11188:SF144">
    <property type="entry name" value="ARRESTIN C-TERMINAL-LIKE DOMAIN-CONTAINING PROTEIN"/>
    <property type="match status" value="1"/>
</dbReference>
<evidence type="ECO:0000313" key="4">
    <source>
        <dbReference type="EMBL" id="CAD5210077.1"/>
    </source>
</evidence>
<dbReference type="PANTHER" id="PTHR11188">
    <property type="entry name" value="ARRESTIN DOMAIN CONTAINING PROTEIN"/>
    <property type="match status" value="1"/>
</dbReference>
<dbReference type="AlphaFoldDB" id="A0A811K3L3"/>
<dbReference type="EMBL" id="CAJFCW020000002">
    <property type="protein sequence ID" value="CAG9090644.1"/>
    <property type="molecule type" value="Genomic_DNA"/>
</dbReference>
<gene>
    <name evidence="4" type="ORF">BOKJ2_LOCUS3007</name>
</gene>
<dbReference type="GO" id="GO:0005737">
    <property type="term" value="C:cytoplasm"/>
    <property type="evidence" value="ECO:0007669"/>
    <property type="project" value="TreeGrafter"/>
</dbReference>
<dbReference type="InterPro" id="IPR014756">
    <property type="entry name" value="Ig_E-set"/>
</dbReference>
<feature type="domain" description="Arrestin C-terminal-like" evidence="3">
    <location>
        <begin position="206"/>
        <end position="341"/>
    </location>
</feature>
<evidence type="ECO:0000259" key="3">
    <source>
        <dbReference type="SMART" id="SM01017"/>
    </source>
</evidence>
<dbReference type="InterPro" id="IPR014752">
    <property type="entry name" value="Arrestin-like_C"/>
</dbReference>
<comment type="similarity">
    <text evidence="1">Belongs to the arrestin family.</text>
</comment>
<dbReference type="InterPro" id="IPR050357">
    <property type="entry name" value="Arrestin_domain-protein"/>
</dbReference>
<evidence type="ECO:0000313" key="5">
    <source>
        <dbReference type="Proteomes" id="UP000614601"/>
    </source>
</evidence>
<dbReference type="SMART" id="SM01017">
    <property type="entry name" value="Arrestin_C"/>
    <property type="match status" value="2"/>
</dbReference>
<dbReference type="GO" id="GO:0015031">
    <property type="term" value="P:protein transport"/>
    <property type="evidence" value="ECO:0007669"/>
    <property type="project" value="TreeGrafter"/>
</dbReference>
<protein>
    <recommendedName>
        <fullName evidence="3">Arrestin C-terminal-like domain-containing protein</fullName>
    </recommendedName>
</protein>
<sequence length="473" mass="54194">MRILRRSEVLLAPNTRNSIFAAVATASAPALRWMDFITSFDIRLEKDVYYAGEPVVGCVVLENSEPIKIRGIRVFLRGRARAQWKVLKSGESRTLKDDQYLLDEKYVIWGKDKNDDPEGIEVLQRGPHQFNFTFQLPQSQMPCSLETKAGTIRYYVKVVIDIPYASSPQGIKYFTYVGPHTDCMDEKYLTPLTGQDHKVRCFRCCRRGMIALRMVLERTAYCCGENLKFKAHIENHQDFSITLCTRLYQHVEYRIERGTSEVKSVVSMVLEHRSPTIAENSRVKFDPNEAQPIKLPVVPPTMVGVCRLIQVYYVLKFCIEDERKNESLEMDFPLTVATVPYRSNQSQVYSVTYDFCVDYIETGKYISTEFRLGHVYDGDNGTSEEVEDIILYRPVYVTVAHKARMDKLLDSRLSDSPQSIRELPKEDSIKRLPTTTQSAEPLNTIDGVIQPVNGDLSPRTALEDSSNEVIQLY</sequence>
<evidence type="ECO:0000256" key="1">
    <source>
        <dbReference type="ARBA" id="ARBA00005298"/>
    </source>
</evidence>
<dbReference type="EMBL" id="CAJFDH010000002">
    <property type="protein sequence ID" value="CAD5210077.1"/>
    <property type="molecule type" value="Genomic_DNA"/>
</dbReference>
<keyword evidence="5" id="KW-1185">Reference proteome</keyword>
<name>A0A811K3L3_9BILA</name>
<organism evidence="4 5">
    <name type="scientific">Bursaphelenchus okinawaensis</name>
    <dbReference type="NCBI Taxonomy" id="465554"/>
    <lineage>
        <taxon>Eukaryota</taxon>
        <taxon>Metazoa</taxon>
        <taxon>Ecdysozoa</taxon>
        <taxon>Nematoda</taxon>
        <taxon>Chromadorea</taxon>
        <taxon>Rhabditida</taxon>
        <taxon>Tylenchina</taxon>
        <taxon>Tylenchomorpha</taxon>
        <taxon>Aphelenchoidea</taxon>
        <taxon>Aphelenchoididae</taxon>
        <taxon>Bursaphelenchus</taxon>
    </lineage>
</organism>
<dbReference type="Proteomes" id="UP000614601">
    <property type="component" value="Unassembled WGS sequence"/>
</dbReference>
<evidence type="ECO:0000256" key="2">
    <source>
        <dbReference type="SAM" id="MobiDB-lite"/>
    </source>
</evidence>
<comment type="caution">
    <text evidence="4">The sequence shown here is derived from an EMBL/GenBank/DDBJ whole genome shotgun (WGS) entry which is preliminary data.</text>
</comment>
<accession>A0A811K3L3</accession>
<feature type="domain" description="Arrestin C-terminal-like" evidence="3">
    <location>
        <begin position="34"/>
        <end position="183"/>
    </location>
</feature>
<reference evidence="4" key="1">
    <citation type="submission" date="2020-09" db="EMBL/GenBank/DDBJ databases">
        <authorList>
            <person name="Kikuchi T."/>
        </authorList>
    </citation>
    <scope>NUCLEOTIDE SEQUENCE</scope>
    <source>
        <strain evidence="4">SH1</strain>
    </source>
</reference>
<proteinExistence type="inferred from homology"/>
<dbReference type="SUPFAM" id="SSF81296">
    <property type="entry name" value="E set domains"/>
    <property type="match status" value="2"/>
</dbReference>
<dbReference type="Pfam" id="PF00339">
    <property type="entry name" value="Arrestin_N"/>
    <property type="match status" value="1"/>
</dbReference>
<dbReference type="Pfam" id="PF02752">
    <property type="entry name" value="Arrestin_C"/>
    <property type="match status" value="1"/>
</dbReference>
<dbReference type="Proteomes" id="UP000783686">
    <property type="component" value="Unassembled WGS sequence"/>
</dbReference>
<dbReference type="InterPro" id="IPR011021">
    <property type="entry name" value="Arrestin-like_N"/>
</dbReference>
<dbReference type="InterPro" id="IPR011022">
    <property type="entry name" value="Arrestin_C-like"/>
</dbReference>
<feature type="region of interest" description="Disordered" evidence="2">
    <location>
        <begin position="416"/>
        <end position="447"/>
    </location>
</feature>